<comment type="caution">
    <text evidence="1">The sequence shown here is derived from an EMBL/GenBank/DDBJ whole genome shotgun (WGS) entry which is preliminary data.</text>
</comment>
<dbReference type="RefSeq" id="WP_131295862.1">
    <property type="nucleotide sequence ID" value="NZ_SJKA01000022.1"/>
</dbReference>
<organism evidence="1 2">
    <name type="scientific">Kribbella sindirgiensis</name>
    <dbReference type="NCBI Taxonomy" id="1124744"/>
    <lineage>
        <taxon>Bacteria</taxon>
        <taxon>Bacillati</taxon>
        <taxon>Actinomycetota</taxon>
        <taxon>Actinomycetes</taxon>
        <taxon>Propionibacteriales</taxon>
        <taxon>Kribbellaceae</taxon>
        <taxon>Kribbella</taxon>
    </lineage>
</organism>
<accession>A0A4R0I064</accession>
<dbReference type="EMBL" id="SJKA01000022">
    <property type="protein sequence ID" value="TCC19940.1"/>
    <property type="molecule type" value="Genomic_DNA"/>
</dbReference>
<keyword evidence="2" id="KW-1185">Reference proteome</keyword>
<proteinExistence type="predicted"/>
<dbReference type="OrthoDB" id="5192060at2"/>
<protein>
    <submittedName>
        <fullName evidence="1">Uncharacterized protein</fullName>
    </submittedName>
</protein>
<sequence length="213" mass="25064">MGEFDDGFETVIEERGDFRVRVEVDYQPTEPYHDGGSPLLKFGYNRWDRYEAEQVTSITSYVVDPAIVRALDRWGDDRNGPRETPHFERYLRMFHGTREMVWSGGFEGARYVTFDTAHWREAMELTDEWLAEMTEGRAEPLRLVDMDEYQAYLNGECYVWIVEQKAEWIKVGSDERREEWEEVEAIGGYYDREYVEAEAREALESYAGESEAA</sequence>
<name>A0A4R0I064_9ACTN</name>
<reference evidence="1 2" key="1">
    <citation type="submission" date="2019-02" db="EMBL/GenBank/DDBJ databases">
        <title>Kribbella capetownensis sp. nov. and Kribbella speibonae sp. nov., isolated from soil.</title>
        <authorList>
            <person name="Curtis S.M."/>
            <person name="Norton I."/>
            <person name="Everest G.J."/>
            <person name="Meyers P.R."/>
        </authorList>
    </citation>
    <scope>NUCLEOTIDE SEQUENCE [LARGE SCALE GENOMIC DNA]</scope>
    <source>
        <strain evidence="1 2">DSM 27082</strain>
    </source>
</reference>
<dbReference type="AlphaFoldDB" id="A0A4R0I064"/>
<gene>
    <name evidence="1" type="ORF">E0H50_37555</name>
</gene>
<dbReference type="Proteomes" id="UP000292695">
    <property type="component" value="Unassembled WGS sequence"/>
</dbReference>
<evidence type="ECO:0000313" key="1">
    <source>
        <dbReference type="EMBL" id="TCC19940.1"/>
    </source>
</evidence>
<evidence type="ECO:0000313" key="2">
    <source>
        <dbReference type="Proteomes" id="UP000292695"/>
    </source>
</evidence>